<feature type="non-terminal residue" evidence="2">
    <location>
        <position position="1"/>
    </location>
</feature>
<reference evidence="2" key="1">
    <citation type="submission" date="2018-05" db="EMBL/GenBank/DDBJ databases">
        <title>Draft genome of Mucuna pruriens seed.</title>
        <authorList>
            <person name="Nnadi N.E."/>
            <person name="Vos R."/>
            <person name="Hasami M.H."/>
            <person name="Devisetty U.K."/>
            <person name="Aguiy J.C."/>
        </authorList>
    </citation>
    <scope>NUCLEOTIDE SEQUENCE [LARGE SCALE GENOMIC DNA]</scope>
    <source>
        <strain evidence="2">JCA_2017</strain>
    </source>
</reference>
<evidence type="ECO:0000313" key="3">
    <source>
        <dbReference type="Proteomes" id="UP000257109"/>
    </source>
</evidence>
<keyword evidence="3" id="KW-1185">Reference proteome</keyword>
<dbReference type="EMBL" id="QJKJ01001962">
    <property type="protein sequence ID" value="RDY05016.1"/>
    <property type="molecule type" value="Genomic_DNA"/>
</dbReference>
<evidence type="ECO:0000256" key="1">
    <source>
        <dbReference type="SAM" id="MobiDB-lite"/>
    </source>
</evidence>
<feature type="region of interest" description="Disordered" evidence="1">
    <location>
        <begin position="75"/>
        <end position="98"/>
    </location>
</feature>
<feature type="compositionally biased region" description="Polar residues" evidence="1">
    <location>
        <begin position="49"/>
        <end position="64"/>
    </location>
</feature>
<feature type="region of interest" description="Disordered" evidence="1">
    <location>
        <begin position="118"/>
        <end position="156"/>
    </location>
</feature>
<proteinExistence type="predicted"/>
<organism evidence="2 3">
    <name type="scientific">Mucuna pruriens</name>
    <name type="common">Velvet bean</name>
    <name type="synonym">Dolichos pruriens</name>
    <dbReference type="NCBI Taxonomy" id="157652"/>
    <lineage>
        <taxon>Eukaryota</taxon>
        <taxon>Viridiplantae</taxon>
        <taxon>Streptophyta</taxon>
        <taxon>Embryophyta</taxon>
        <taxon>Tracheophyta</taxon>
        <taxon>Spermatophyta</taxon>
        <taxon>Magnoliopsida</taxon>
        <taxon>eudicotyledons</taxon>
        <taxon>Gunneridae</taxon>
        <taxon>Pentapetalae</taxon>
        <taxon>rosids</taxon>
        <taxon>fabids</taxon>
        <taxon>Fabales</taxon>
        <taxon>Fabaceae</taxon>
        <taxon>Papilionoideae</taxon>
        <taxon>50 kb inversion clade</taxon>
        <taxon>NPAAA clade</taxon>
        <taxon>indigoferoid/millettioid clade</taxon>
        <taxon>Phaseoleae</taxon>
        <taxon>Mucuna</taxon>
    </lineage>
</organism>
<protein>
    <submittedName>
        <fullName evidence="2">Uncharacterized protein</fullName>
    </submittedName>
</protein>
<name>A0A371HQD6_MUCPR</name>
<evidence type="ECO:0000313" key="2">
    <source>
        <dbReference type="EMBL" id="RDY05016.1"/>
    </source>
</evidence>
<comment type="caution">
    <text evidence="2">The sequence shown here is derived from an EMBL/GenBank/DDBJ whole genome shotgun (WGS) entry which is preliminary data.</text>
</comment>
<dbReference type="AlphaFoldDB" id="A0A371HQD6"/>
<accession>A0A371HQD6</accession>
<feature type="compositionally biased region" description="Basic and acidic residues" evidence="1">
    <location>
        <begin position="127"/>
        <end position="156"/>
    </location>
</feature>
<sequence length="156" mass="17399">MKTQSVQIMQISKLSRPKSNYQRNLQNLIPARSNFSTMKNVGSNCNQIRAGSNSANMSRPQQQKAEIMSAHLVSEPNQVGQSDPKLTNDTSSSLPPLVEMKPLSSHLKYAYLDNFNGRGSLTHKATAKKDESDHPRRGQEGSDKTTCHRDHLSHLE</sequence>
<gene>
    <name evidence="2" type="ORF">CR513_11201</name>
</gene>
<dbReference type="Proteomes" id="UP000257109">
    <property type="component" value="Unassembled WGS sequence"/>
</dbReference>
<feature type="region of interest" description="Disordered" evidence="1">
    <location>
        <begin position="49"/>
        <end position="68"/>
    </location>
</feature>
<feature type="compositionally biased region" description="Polar residues" evidence="1">
    <location>
        <begin position="75"/>
        <end position="94"/>
    </location>
</feature>